<organism evidence="6 7">
    <name type="scientific">Clytia hemisphaerica</name>
    <dbReference type="NCBI Taxonomy" id="252671"/>
    <lineage>
        <taxon>Eukaryota</taxon>
        <taxon>Metazoa</taxon>
        <taxon>Cnidaria</taxon>
        <taxon>Hydrozoa</taxon>
        <taxon>Hydroidolina</taxon>
        <taxon>Leptothecata</taxon>
        <taxon>Obeliida</taxon>
        <taxon>Clytiidae</taxon>
        <taxon>Clytia</taxon>
    </lineage>
</organism>
<feature type="transmembrane region" description="Helical" evidence="5">
    <location>
        <begin position="94"/>
        <end position="116"/>
    </location>
</feature>
<dbReference type="Pfam" id="PF00822">
    <property type="entry name" value="PMP22_Claudin"/>
    <property type="match status" value="1"/>
</dbReference>
<name>A0A7M5XKC4_9CNID</name>
<evidence type="ECO:0000256" key="1">
    <source>
        <dbReference type="ARBA" id="ARBA00004141"/>
    </source>
</evidence>
<evidence type="ECO:0000313" key="6">
    <source>
        <dbReference type="EnsemblMetazoa" id="CLYHEMP025099.1"/>
    </source>
</evidence>
<dbReference type="AlphaFoldDB" id="A0A7M5XKC4"/>
<feature type="transmembrane region" description="Helical" evidence="5">
    <location>
        <begin position="22"/>
        <end position="42"/>
    </location>
</feature>
<comment type="subcellular location">
    <subcellularLocation>
        <location evidence="1">Membrane</location>
        <topology evidence="1">Multi-pass membrane protein</topology>
    </subcellularLocation>
</comment>
<feature type="transmembrane region" description="Helical" evidence="5">
    <location>
        <begin position="163"/>
        <end position="183"/>
    </location>
</feature>
<accession>A0A7M5XKC4</accession>
<evidence type="ECO:0000256" key="4">
    <source>
        <dbReference type="ARBA" id="ARBA00023136"/>
    </source>
</evidence>
<feature type="transmembrane region" description="Helical" evidence="5">
    <location>
        <begin position="128"/>
        <end position="148"/>
    </location>
</feature>
<dbReference type="GO" id="GO:0016020">
    <property type="term" value="C:membrane"/>
    <property type="evidence" value="ECO:0007669"/>
    <property type="project" value="UniProtKB-SubCell"/>
</dbReference>
<evidence type="ECO:0000256" key="2">
    <source>
        <dbReference type="ARBA" id="ARBA00022692"/>
    </source>
</evidence>
<dbReference type="Proteomes" id="UP000594262">
    <property type="component" value="Unplaced"/>
</dbReference>
<keyword evidence="4 5" id="KW-0472">Membrane</keyword>
<dbReference type="Gene3D" id="1.20.140.150">
    <property type="match status" value="1"/>
</dbReference>
<proteinExistence type="predicted"/>
<protein>
    <submittedName>
        <fullName evidence="6">Uncharacterized protein</fullName>
    </submittedName>
</protein>
<keyword evidence="3 5" id="KW-1133">Transmembrane helix</keyword>
<evidence type="ECO:0000256" key="3">
    <source>
        <dbReference type="ARBA" id="ARBA00022989"/>
    </source>
</evidence>
<reference evidence="6" key="1">
    <citation type="submission" date="2021-01" db="UniProtKB">
        <authorList>
            <consortium name="EnsemblMetazoa"/>
        </authorList>
    </citation>
    <scope>IDENTIFICATION</scope>
</reference>
<dbReference type="InterPro" id="IPR004031">
    <property type="entry name" value="PMP22/EMP/MP20/Claudin"/>
</dbReference>
<keyword evidence="7" id="KW-1185">Reference proteome</keyword>
<dbReference type="EnsemblMetazoa" id="CLYHEMT025099.1">
    <property type="protein sequence ID" value="CLYHEMP025099.1"/>
    <property type="gene ID" value="CLYHEMG025099"/>
</dbReference>
<evidence type="ECO:0000313" key="7">
    <source>
        <dbReference type="Proteomes" id="UP000594262"/>
    </source>
</evidence>
<keyword evidence="2 5" id="KW-0812">Transmembrane</keyword>
<evidence type="ECO:0000256" key="5">
    <source>
        <dbReference type="SAM" id="Phobius"/>
    </source>
</evidence>
<sequence>MAKSITLRNKEEVLKFIVNHRVNIYAVTALLIHIFLIITVLASNQWVLGSTSYRQKTPTYSFGLFKNCALDRITGSEIVCASYDSTSWLDGVKALLIIPLLLLFLMTPVIFIGYLGENGDEQVNACKIAHGTSFIAGTLISGACRLFSQHLLDFPLRSLEFGWPFWLTIVAGGFFLIEIMIFYPLKKFVPKFFDITQKTEETSQEVVPSNDFESAMKSADVVTYSYDNKVPEKDISIN</sequence>